<dbReference type="PANTHER" id="PTHR11709">
    <property type="entry name" value="MULTI-COPPER OXIDASE"/>
    <property type="match status" value="1"/>
</dbReference>
<feature type="domain" description="Plastocyanin-like" evidence="4">
    <location>
        <begin position="253"/>
        <end position="346"/>
    </location>
</feature>
<dbReference type="EMBL" id="NCWY01000017">
    <property type="protein sequence ID" value="PAK93533.1"/>
    <property type="molecule type" value="Genomic_DNA"/>
</dbReference>
<dbReference type="InterPro" id="IPR006311">
    <property type="entry name" value="TAT_signal"/>
</dbReference>
<dbReference type="PANTHER" id="PTHR11709:SF394">
    <property type="entry name" value="FI03373P-RELATED"/>
    <property type="match status" value="1"/>
</dbReference>
<gene>
    <name evidence="7" type="ORF">B8X04_15295</name>
</gene>
<feature type="domain" description="Plastocyanin-like" evidence="6">
    <location>
        <begin position="75"/>
        <end position="178"/>
    </location>
</feature>
<evidence type="ECO:0000313" key="7">
    <source>
        <dbReference type="EMBL" id="PAK93533.1"/>
    </source>
</evidence>
<evidence type="ECO:0000313" key="8">
    <source>
        <dbReference type="Proteomes" id="UP000216867"/>
    </source>
</evidence>
<evidence type="ECO:0000259" key="4">
    <source>
        <dbReference type="Pfam" id="PF00394"/>
    </source>
</evidence>
<dbReference type="InterPro" id="IPR045087">
    <property type="entry name" value="Cu-oxidase_fam"/>
</dbReference>
<dbReference type="PROSITE" id="PS51318">
    <property type="entry name" value="TAT"/>
    <property type="match status" value="1"/>
</dbReference>
<name>A0A269Z6W4_9MICO</name>
<accession>A0A269Z6W4</accession>
<dbReference type="Pfam" id="PF07732">
    <property type="entry name" value="Cu-oxidase_3"/>
    <property type="match status" value="1"/>
</dbReference>
<organism evidence="7 8">
    <name type="scientific">Brevibacterium casei</name>
    <dbReference type="NCBI Taxonomy" id="33889"/>
    <lineage>
        <taxon>Bacteria</taxon>
        <taxon>Bacillati</taxon>
        <taxon>Actinomycetota</taxon>
        <taxon>Actinomycetes</taxon>
        <taxon>Micrococcales</taxon>
        <taxon>Brevibacteriaceae</taxon>
        <taxon>Brevibacterium</taxon>
    </lineage>
</organism>
<dbReference type="SUPFAM" id="SSF49503">
    <property type="entry name" value="Cupredoxins"/>
    <property type="match status" value="3"/>
</dbReference>
<keyword evidence="1" id="KW-0479">Metal-binding</keyword>
<dbReference type="GO" id="GO:0005507">
    <property type="term" value="F:copper ion binding"/>
    <property type="evidence" value="ECO:0007669"/>
    <property type="project" value="InterPro"/>
</dbReference>
<evidence type="ECO:0000256" key="2">
    <source>
        <dbReference type="ARBA" id="ARBA00023002"/>
    </source>
</evidence>
<dbReference type="RefSeq" id="WP_095376726.1">
    <property type="nucleotide sequence ID" value="NZ_NCWY01000017.1"/>
</dbReference>
<dbReference type="CDD" id="cd13896">
    <property type="entry name" value="CuRO_3_CopA"/>
    <property type="match status" value="1"/>
</dbReference>
<evidence type="ECO:0000259" key="6">
    <source>
        <dbReference type="Pfam" id="PF07732"/>
    </source>
</evidence>
<dbReference type="CDD" id="cd13861">
    <property type="entry name" value="CuRO_1_CumA_like"/>
    <property type="match status" value="1"/>
</dbReference>
<dbReference type="Gene3D" id="2.60.40.420">
    <property type="entry name" value="Cupredoxins - blue copper proteins"/>
    <property type="match status" value="3"/>
</dbReference>
<dbReference type="InterPro" id="IPR002355">
    <property type="entry name" value="Cu_oxidase_Cu_BS"/>
</dbReference>
<dbReference type="GO" id="GO:0016491">
    <property type="term" value="F:oxidoreductase activity"/>
    <property type="evidence" value="ECO:0007669"/>
    <property type="project" value="UniProtKB-KW"/>
</dbReference>
<evidence type="ECO:0000256" key="3">
    <source>
        <dbReference type="ARBA" id="ARBA00023008"/>
    </source>
</evidence>
<dbReference type="InterPro" id="IPR001117">
    <property type="entry name" value="Cu-oxidase_2nd"/>
</dbReference>
<evidence type="ECO:0000259" key="5">
    <source>
        <dbReference type="Pfam" id="PF07731"/>
    </source>
</evidence>
<feature type="domain" description="Plastocyanin-like" evidence="5">
    <location>
        <begin position="391"/>
        <end position="506"/>
    </location>
</feature>
<dbReference type="InterPro" id="IPR011707">
    <property type="entry name" value="Cu-oxidase-like_N"/>
</dbReference>
<sequence>MTDNRPLNSRPLHRRGFLTGALGVLALTGCAAQASGGDFLDPAAQRVDDVEADRETTGETVTVSLTAAASTLTLGTTTAETWSFGEVPAPIIRMNAGDRLQATLRNRLPEETTIHWHGLALRNDMDGVPAVTQEPVPAGGDFTYDFIAPHPGTYWFHPHVGAQLDRGLYGALIVDDPEETLDYDRDWVIILDDWLDGVTATPDEVLTELSRGMGDMGGMDHGSMGGPMRMGNTLMGASSDVLGGDAGDVFYPHYLVNGRGPDDPETFTAKPGERIRLRIINAGGDTAFRLALTGHRLTVTHTDGFPVEPTETDSLLLGMGERYDAIVTVGDGVFALVAEAEGKTQRTHALLRAGSGQPPALDGEIGEFGAAPLTAEVLTAAKSVALPSKTPDEEITIRLTGSMAKYDWAFDGNRFDHAKPLENAWGISEGDRVRVRFVNDTDMWHPIHLHGHTYQLAGGGPRKDTSIVLPGATLTVDFDANNPGRWLTHCHNVYHGEAGMMGVIAYRA</sequence>
<reference evidence="7 8" key="1">
    <citation type="submission" date="2017-04" db="EMBL/GenBank/DDBJ databases">
        <title>Kefir bacterial isolates.</title>
        <authorList>
            <person name="Kim Y."/>
            <person name="Blasche S."/>
            <person name="Patil K.R."/>
        </authorList>
    </citation>
    <scope>NUCLEOTIDE SEQUENCE [LARGE SCALE GENOMIC DNA]</scope>
    <source>
        <strain evidence="7 8">OG2</strain>
    </source>
</reference>
<dbReference type="PROSITE" id="PS51257">
    <property type="entry name" value="PROKAR_LIPOPROTEIN"/>
    <property type="match status" value="1"/>
</dbReference>
<evidence type="ECO:0000256" key="1">
    <source>
        <dbReference type="ARBA" id="ARBA00022723"/>
    </source>
</evidence>
<comment type="caution">
    <text evidence="7">The sequence shown here is derived from an EMBL/GenBank/DDBJ whole genome shotgun (WGS) entry which is preliminary data.</text>
</comment>
<dbReference type="PROSITE" id="PS00080">
    <property type="entry name" value="MULTICOPPER_OXIDASE2"/>
    <property type="match status" value="1"/>
</dbReference>
<dbReference type="InterPro" id="IPR011706">
    <property type="entry name" value="Cu-oxidase_C"/>
</dbReference>
<protein>
    <submittedName>
        <fullName evidence="7">Copper oxidase</fullName>
    </submittedName>
</protein>
<dbReference type="CDD" id="cd13870">
    <property type="entry name" value="CuRO_2_CopA_like_1"/>
    <property type="match status" value="1"/>
</dbReference>
<dbReference type="Pfam" id="PF07731">
    <property type="entry name" value="Cu-oxidase_2"/>
    <property type="match status" value="1"/>
</dbReference>
<keyword evidence="2" id="KW-0560">Oxidoreductase</keyword>
<dbReference type="AlphaFoldDB" id="A0A269Z6W4"/>
<dbReference type="Proteomes" id="UP000216867">
    <property type="component" value="Unassembled WGS sequence"/>
</dbReference>
<dbReference type="InterPro" id="IPR034279">
    <property type="entry name" value="CuRO_3_CopA"/>
</dbReference>
<dbReference type="Pfam" id="PF00394">
    <property type="entry name" value="Cu-oxidase"/>
    <property type="match status" value="1"/>
</dbReference>
<dbReference type="InterPro" id="IPR008972">
    <property type="entry name" value="Cupredoxin"/>
</dbReference>
<keyword evidence="3" id="KW-0186">Copper</keyword>
<proteinExistence type="predicted"/>